<evidence type="ECO:0000313" key="2">
    <source>
        <dbReference type="EMBL" id="BEI89973.1"/>
    </source>
</evidence>
<protein>
    <submittedName>
        <fullName evidence="2">Uncharacterized protein</fullName>
    </submittedName>
</protein>
<name>A0AA48IIT8_9TREE</name>
<gene>
    <name evidence="2" type="ORF">CcaverHIS019_0300430</name>
</gene>
<accession>A0AA48IIT8</accession>
<feature type="compositionally biased region" description="Low complexity" evidence="1">
    <location>
        <begin position="1"/>
        <end position="19"/>
    </location>
</feature>
<dbReference type="GeneID" id="85493844"/>
<dbReference type="AlphaFoldDB" id="A0AA48IIT8"/>
<dbReference type="EMBL" id="AP028214">
    <property type="protein sequence ID" value="BEI89973.1"/>
    <property type="molecule type" value="Genomic_DNA"/>
</dbReference>
<keyword evidence="3" id="KW-1185">Reference proteome</keyword>
<evidence type="ECO:0000313" key="3">
    <source>
        <dbReference type="Proteomes" id="UP001233271"/>
    </source>
</evidence>
<proteinExistence type="predicted"/>
<dbReference type="Proteomes" id="UP001233271">
    <property type="component" value="Chromosome 3"/>
</dbReference>
<sequence length="229" mass="24649">MSTFAPFQPAQPQQQLQQPVASMSSKPKRKRSFDDEPDHEEVVGLDATKHVRTLPPSVEGPGGFAFPINMPDLVADASTSASASDVMDHDMDFEMDDAELTRQPPQYSYSEGGSAGFMFGPGADEDEMSDDSDYKGYPNLDIYPSVPQTAWSAQSYATNLGPPTSMGLMQPAPSAPLGDDATPVDLARSQHGPHCTSIPKLKMSDYPDASGGRSLWAVCTDCGQVQRQE</sequence>
<dbReference type="RefSeq" id="XP_060455239.1">
    <property type="nucleotide sequence ID" value="XM_060598446.1"/>
</dbReference>
<reference evidence="2" key="1">
    <citation type="journal article" date="2023" name="BMC Genomics">
        <title>Chromosome-level genome assemblies of Cutaneotrichosporon spp. (Trichosporonales, Basidiomycota) reveal imbalanced evolution between nucleotide sequences and chromosome synteny.</title>
        <authorList>
            <person name="Kobayashi Y."/>
            <person name="Kayamori A."/>
            <person name="Aoki K."/>
            <person name="Shiwa Y."/>
            <person name="Matsutani M."/>
            <person name="Fujita N."/>
            <person name="Sugita T."/>
            <person name="Iwasaki W."/>
            <person name="Tanaka N."/>
            <person name="Takashima M."/>
        </authorList>
    </citation>
    <scope>NUCLEOTIDE SEQUENCE</scope>
    <source>
        <strain evidence="2">HIS019</strain>
    </source>
</reference>
<organism evidence="2 3">
    <name type="scientific">Cutaneotrichosporon cavernicola</name>
    <dbReference type="NCBI Taxonomy" id="279322"/>
    <lineage>
        <taxon>Eukaryota</taxon>
        <taxon>Fungi</taxon>
        <taxon>Dikarya</taxon>
        <taxon>Basidiomycota</taxon>
        <taxon>Agaricomycotina</taxon>
        <taxon>Tremellomycetes</taxon>
        <taxon>Trichosporonales</taxon>
        <taxon>Trichosporonaceae</taxon>
        <taxon>Cutaneotrichosporon</taxon>
    </lineage>
</organism>
<feature type="region of interest" description="Disordered" evidence="1">
    <location>
        <begin position="1"/>
        <end position="56"/>
    </location>
</feature>
<evidence type="ECO:0000256" key="1">
    <source>
        <dbReference type="SAM" id="MobiDB-lite"/>
    </source>
</evidence>
<dbReference type="KEGG" id="ccac:CcaHIS019_0300430"/>